<evidence type="ECO:0000256" key="2">
    <source>
        <dbReference type="ARBA" id="ARBA00011738"/>
    </source>
</evidence>
<dbReference type="GO" id="GO:0008270">
    <property type="term" value="F:zinc ion binding"/>
    <property type="evidence" value="ECO:0007669"/>
    <property type="project" value="InterPro"/>
</dbReference>
<dbReference type="PANTHER" id="PTHR11644:SF2">
    <property type="entry name" value="CYTIDINE DEAMINASE"/>
    <property type="match status" value="1"/>
</dbReference>
<dbReference type="SUPFAM" id="SSF53927">
    <property type="entry name" value="Cytidine deaminase-like"/>
    <property type="match status" value="1"/>
</dbReference>
<reference evidence="4 5" key="1">
    <citation type="submission" date="2017-08" db="EMBL/GenBank/DDBJ databases">
        <title>Complete genome sequence of Mucilaginibacter sp. strain BJC16-A31.</title>
        <authorList>
            <consortium name="Henan University of Science and Technology"/>
            <person name="You X."/>
        </authorList>
    </citation>
    <scope>NUCLEOTIDE SEQUENCE [LARGE SCALE GENOMIC DNA]</scope>
    <source>
        <strain evidence="4 5">BJC16-A31</strain>
    </source>
</reference>
<name>A0A223P2L0_9SPHI</name>
<protein>
    <submittedName>
        <fullName evidence="4">Cytidine deaminase</fullName>
    </submittedName>
</protein>
<evidence type="ECO:0000259" key="3">
    <source>
        <dbReference type="PROSITE" id="PS51747"/>
    </source>
</evidence>
<accession>A0A223P2L0</accession>
<dbReference type="GO" id="GO:0055086">
    <property type="term" value="P:nucleobase-containing small molecule metabolic process"/>
    <property type="evidence" value="ECO:0007669"/>
    <property type="project" value="UniProtKB-ARBA"/>
</dbReference>
<dbReference type="GO" id="GO:0004126">
    <property type="term" value="F:cytidine deaminase activity"/>
    <property type="evidence" value="ECO:0007669"/>
    <property type="project" value="InterPro"/>
</dbReference>
<dbReference type="KEGG" id="muc:MuYL_4437"/>
<evidence type="ECO:0000256" key="1">
    <source>
        <dbReference type="ARBA" id="ARBA00006576"/>
    </source>
</evidence>
<gene>
    <name evidence="4" type="ORF">MuYL_4437</name>
</gene>
<dbReference type="InterPro" id="IPR016193">
    <property type="entry name" value="Cytidine_deaminase-like"/>
</dbReference>
<evidence type="ECO:0000313" key="4">
    <source>
        <dbReference type="EMBL" id="ASU36322.1"/>
    </source>
</evidence>
<dbReference type="GO" id="GO:0005829">
    <property type="term" value="C:cytosol"/>
    <property type="evidence" value="ECO:0007669"/>
    <property type="project" value="TreeGrafter"/>
</dbReference>
<organism evidence="4 5">
    <name type="scientific">Mucilaginibacter xinganensis</name>
    <dbReference type="NCBI Taxonomy" id="1234841"/>
    <lineage>
        <taxon>Bacteria</taxon>
        <taxon>Pseudomonadati</taxon>
        <taxon>Bacteroidota</taxon>
        <taxon>Sphingobacteriia</taxon>
        <taxon>Sphingobacteriales</taxon>
        <taxon>Sphingobacteriaceae</taxon>
        <taxon>Mucilaginibacter</taxon>
    </lineage>
</organism>
<dbReference type="PANTHER" id="PTHR11644">
    <property type="entry name" value="CYTIDINE DEAMINASE"/>
    <property type="match status" value="1"/>
</dbReference>
<proteinExistence type="inferred from homology"/>
<comment type="subunit">
    <text evidence="2">Homodimer.</text>
</comment>
<keyword evidence="5" id="KW-1185">Reference proteome</keyword>
<dbReference type="RefSeq" id="WP_094572353.1">
    <property type="nucleotide sequence ID" value="NZ_CP022743.1"/>
</dbReference>
<dbReference type="CDD" id="cd01283">
    <property type="entry name" value="cytidine_deaminase"/>
    <property type="match status" value="1"/>
</dbReference>
<sequence>MTEHQLEITFKEYQTLTELDKPGRALCLEAIKAMQGSHSPYSKFRVGAALRLQSGKIIHGSNQENVAYPSGLCAERVALFYWGANHADDPIEAMAVTAATDEFEISQPITSCGSCLQVLAEFEKKQNQPIEIILFCNDGPVWVMNGVDSFLPFLFFEKRLNTEVKG</sequence>
<dbReference type="Pfam" id="PF08211">
    <property type="entry name" value="dCMP_cyt_deam_2"/>
    <property type="match status" value="1"/>
</dbReference>
<comment type="similarity">
    <text evidence="1">Belongs to the cytidine and deoxycytidylate deaminase family.</text>
</comment>
<feature type="domain" description="CMP/dCMP-type deaminase" evidence="3">
    <location>
        <begin position="21"/>
        <end position="158"/>
    </location>
</feature>
<dbReference type="AlphaFoldDB" id="A0A223P2L0"/>
<dbReference type="InterPro" id="IPR050202">
    <property type="entry name" value="Cyt/Deoxycyt_deaminase"/>
</dbReference>
<dbReference type="Proteomes" id="UP000215002">
    <property type="component" value="Chromosome"/>
</dbReference>
<dbReference type="InterPro" id="IPR002125">
    <property type="entry name" value="CMP_dCMP_dom"/>
</dbReference>
<dbReference type="OrthoDB" id="9795347at2"/>
<dbReference type="PROSITE" id="PS51747">
    <property type="entry name" value="CYT_DCMP_DEAMINASES_2"/>
    <property type="match status" value="1"/>
</dbReference>
<dbReference type="InterPro" id="IPR013171">
    <property type="entry name" value="Cyd/dCyd_deaminase_Zn-bd"/>
</dbReference>
<dbReference type="EMBL" id="CP022743">
    <property type="protein sequence ID" value="ASU36322.1"/>
    <property type="molecule type" value="Genomic_DNA"/>
</dbReference>
<dbReference type="GO" id="GO:0072527">
    <property type="term" value="P:pyrimidine-containing compound metabolic process"/>
    <property type="evidence" value="ECO:0007669"/>
    <property type="project" value="UniProtKB-ARBA"/>
</dbReference>
<dbReference type="NCBIfam" id="NF004064">
    <property type="entry name" value="PRK05578.1"/>
    <property type="match status" value="1"/>
</dbReference>
<dbReference type="Gene3D" id="3.40.140.10">
    <property type="entry name" value="Cytidine Deaminase, domain 2"/>
    <property type="match status" value="1"/>
</dbReference>
<evidence type="ECO:0000313" key="5">
    <source>
        <dbReference type="Proteomes" id="UP000215002"/>
    </source>
</evidence>